<reference evidence="1 2" key="1">
    <citation type="submission" date="2021-06" db="EMBL/GenBank/DDBJ databases">
        <authorList>
            <person name="Palmer J.M."/>
        </authorList>
    </citation>
    <scope>NUCLEOTIDE SEQUENCE [LARGE SCALE GENOMIC DNA]</scope>
    <source>
        <strain evidence="1 2">XR_2019</strain>
        <tissue evidence="1">Muscle</tissue>
    </source>
</reference>
<evidence type="ECO:0000313" key="1">
    <source>
        <dbReference type="EMBL" id="MEQ2259636.1"/>
    </source>
</evidence>
<evidence type="ECO:0000313" key="2">
    <source>
        <dbReference type="Proteomes" id="UP001444071"/>
    </source>
</evidence>
<comment type="caution">
    <text evidence="1">The sequence shown here is derived from an EMBL/GenBank/DDBJ whole genome shotgun (WGS) entry which is preliminary data.</text>
</comment>
<proteinExistence type="predicted"/>
<dbReference type="EMBL" id="JAHRIM010004858">
    <property type="protein sequence ID" value="MEQ2259636.1"/>
    <property type="molecule type" value="Genomic_DNA"/>
</dbReference>
<protein>
    <submittedName>
        <fullName evidence="1">Uncharacterized protein</fullName>
    </submittedName>
</protein>
<gene>
    <name evidence="1" type="ORF">XENORESO_015161</name>
</gene>
<sequence length="110" mass="12689">MQYWHKMHIKMLQLLLDITPPAQHSPEVCLLVFRLLLELDVCTSVPQCLQPGLIYQSKKLKVHFENTSDLNIEINMLDIPTDSELVMCEEQKDATSSDETENYQTIEGLI</sequence>
<dbReference type="Proteomes" id="UP001444071">
    <property type="component" value="Unassembled WGS sequence"/>
</dbReference>
<accession>A0ABV0VQX9</accession>
<name>A0ABV0VQX9_9TELE</name>
<keyword evidence="2" id="KW-1185">Reference proteome</keyword>
<organism evidence="1 2">
    <name type="scientific">Xenotaenia resolanae</name>
    <dbReference type="NCBI Taxonomy" id="208358"/>
    <lineage>
        <taxon>Eukaryota</taxon>
        <taxon>Metazoa</taxon>
        <taxon>Chordata</taxon>
        <taxon>Craniata</taxon>
        <taxon>Vertebrata</taxon>
        <taxon>Euteleostomi</taxon>
        <taxon>Actinopterygii</taxon>
        <taxon>Neopterygii</taxon>
        <taxon>Teleostei</taxon>
        <taxon>Neoteleostei</taxon>
        <taxon>Acanthomorphata</taxon>
        <taxon>Ovalentaria</taxon>
        <taxon>Atherinomorphae</taxon>
        <taxon>Cyprinodontiformes</taxon>
        <taxon>Goodeidae</taxon>
        <taxon>Xenotaenia</taxon>
    </lineage>
</organism>